<evidence type="ECO:0000313" key="4">
    <source>
        <dbReference type="Proteomes" id="UP000254889"/>
    </source>
</evidence>
<organism evidence="3 4">
    <name type="scientific">Pseudolabrys taiwanensis</name>
    <dbReference type="NCBI Taxonomy" id="331696"/>
    <lineage>
        <taxon>Bacteria</taxon>
        <taxon>Pseudomonadati</taxon>
        <taxon>Pseudomonadota</taxon>
        <taxon>Alphaproteobacteria</taxon>
        <taxon>Hyphomicrobiales</taxon>
        <taxon>Xanthobacteraceae</taxon>
        <taxon>Pseudolabrys</taxon>
    </lineage>
</organism>
<dbReference type="EMBL" id="CP031417">
    <property type="protein sequence ID" value="AXK81653.1"/>
    <property type="molecule type" value="Genomic_DNA"/>
</dbReference>
<proteinExistence type="predicted"/>
<dbReference type="InterPro" id="IPR003609">
    <property type="entry name" value="Pan_app"/>
</dbReference>
<dbReference type="OrthoDB" id="9178925at2"/>
<protein>
    <submittedName>
        <fullName evidence="3">Apple domain-containing protein</fullName>
    </submittedName>
</protein>
<feature type="domain" description="Apple" evidence="2">
    <location>
        <begin position="117"/>
        <end position="168"/>
    </location>
</feature>
<dbReference type="Pfam" id="PF14295">
    <property type="entry name" value="PAN_4"/>
    <property type="match status" value="2"/>
</dbReference>
<dbReference type="KEGG" id="ptaw:DW352_14670"/>
<evidence type="ECO:0000259" key="2">
    <source>
        <dbReference type="Pfam" id="PF14295"/>
    </source>
</evidence>
<dbReference type="AlphaFoldDB" id="A0A345ZXK6"/>
<dbReference type="RefSeq" id="WP_115692032.1">
    <property type="nucleotide sequence ID" value="NZ_CP031417.1"/>
</dbReference>
<gene>
    <name evidence="3" type="ORF">DW352_14670</name>
</gene>
<evidence type="ECO:0000256" key="1">
    <source>
        <dbReference type="SAM" id="SignalP"/>
    </source>
</evidence>
<evidence type="ECO:0000313" key="3">
    <source>
        <dbReference type="EMBL" id="AXK81653.1"/>
    </source>
</evidence>
<keyword evidence="1" id="KW-0732">Signal</keyword>
<reference evidence="3 4" key="1">
    <citation type="submission" date="2018-07" db="EMBL/GenBank/DDBJ databases">
        <authorList>
            <person name="Quirk P.G."/>
            <person name="Krulwich T.A."/>
        </authorList>
    </citation>
    <scope>NUCLEOTIDE SEQUENCE [LARGE SCALE GENOMIC DNA]</scope>
    <source>
        <strain evidence="3 4">CC-BB4</strain>
    </source>
</reference>
<keyword evidence="4" id="KW-1185">Reference proteome</keyword>
<feature type="chain" id="PRO_5016692856" evidence="1">
    <location>
        <begin position="23"/>
        <end position="186"/>
    </location>
</feature>
<dbReference type="Proteomes" id="UP000254889">
    <property type="component" value="Chromosome"/>
</dbReference>
<sequence length="186" mass="20181">MRLLTRLCGGLLALACALLALALPFGAASAQTGYDRFGGDYAHFEVRTGDPDVCAARCERDARCRAWSFSYPKTAAGAATCWLKNQVPPRAENSCCVSGVRGAGVVEPRQGETEYSIDRQGGDYRFVDLPADGTADNCKAICDGEKRCRAFTFVRAGYISAAPRCYLKDRITRPRHKPCCISGVVR</sequence>
<dbReference type="Gene3D" id="3.50.4.10">
    <property type="entry name" value="Hepatocyte Growth Factor"/>
    <property type="match status" value="2"/>
</dbReference>
<accession>A0A345ZXK6</accession>
<name>A0A345ZXK6_9HYPH</name>
<feature type="signal peptide" evidence="1">
    <location>
        <begin position="1"/>
        <end position="22"/>
    </location>
</feature>
<feature type="domain" description="Apple" evidence="2">
    <location>
        <begin position="35"/>
        <end position="84"/>
    </location>
</feature>